<evidence type="ECO:0000313" key="3">
    <source>
        <dbReference type="EMBL" id="KMM64495.1"/>
    </source>
</evidence>
<evidence type="ECO:0000256" key="1">
    <source>
        <dbReference type="SAM" id="MobiDB-lite"/>
    </source>
</evidence>
<reference evidence="4" key="3">
    <citation type="journal article" date="2010" name="Genome Res.">
        <title>Population genomic sequencing of Coccidioides fungi reveals recent hybridization and transposon control.</title>
        <authorList>
            <person name="Neafsey D.E."/>
            <person name="Barker B.M."/>
            <person name="Sharpton T.J."/>
            <person name="Stajich J.E."/>
            <person name="Park D.J."/>
            <person name="Whiston E."/>
            <person name="Hung C.-Y."/>
            <person name="McMahan C."/>
            <person name="White J."/>
            <person name="Sykes S."/>
            <person name="Heiman D."/>
            <person name="Young S."/>
            <person name="Zeng Q."/>
            <person name="Abouelleil A."/>
            <person name="Aftuck L."/>
            <person name="Bessette D."/>
            <person name="Brown A."/>
            <person name="FitzGerald M."/>
            <person name="Lui A."/>
            <person name="Macdonald J.P."/>
            <person name="Priest M."/>
            <person name="Orbach M.J."/>
            <person name="Galgiani J.N."/>
            <person name="Kirkland T.N."/>
            <person name="Cole G.T."/>
            <person name="Birren B.W."/>
            <person name="Henn M.R."/>
            <person name="Taylor J.W."/>
            <person name="Rounsley S.D."/>
        </authorList>
    </citation>
    <scope>NUCLEOTIDE SEQUENCE [LARGE SCALE GENOMIC DNA]</scope>
    <source>
        <strain evidence="4">RMSCC 3488</strain>
    </source>
</reference>
<proteinExistence type="predicted"/>
<protein>
    <recommendedName>
        <fullName evidence="2">Peroxin/Ferlin domain-containing protein</fullName>
    </recommendedName>
</protein>
<dbReference type="VEuPathDB" id="FungiDB:CPAG_00847"/>
<name>A0A0J6F5B5_COCPO</name>
<dbReference type="InterPro" id="IPR051513">
    <property type="entry name" value="Tectonin_beta-prop"/>
</dbReference>
<sequence>MTDNASITLVDNTLPEAEPEATLSLHPSLNIKQRRSLGKRLTRNSVRENLARRKYAKWQRDRYDNQEAGSSAATSLSRLDSTQPERSLSINRASTKSSCAEADGVDLDVEWVNVEGEPHSVVDVLYENQRGWFFFGTPYYSEKSLLNLDPAAWLTKNFEVSPVDITNAQPPDPNWEWAWRTWYIDMSYDVDEEGWQYSFSFASRFAWHGTHPWYHSFVRRRRWLRKRVRKGPKGFQRLATDDRSHTHSTLDDFLTSRTVSRNLDPSISLPESASYVSRIRQEQEERISPDEITNPAILLKAVKRATLDREKIEAVKAFVHMGNEELVYLEEKILDIMSMLVFHTSRRQLVEFLVSAVEEISEVTGDESARRRRNNLVRAIDTIYRRYNDLEFWGDVGPEIGAVKGKEPICGSHS</sequence>
<reference evidence="4" key="2">
    <citation type="journal article" date="2009" name="Genome Res.">
        <title>Comparative genomic analyses of the human fungal pathogens Coccidioides and their relatives.</title>
        <authorList>
            <person name="Sharpton T.J."/>
            <person name="Stajich J.E."/>
            <person name="Rounsley S.D."/>
            <person name="Gardner M.J."/>
            <person name="Wortman J.R."/>
            <person name="Jordar V.S."/>
            <person name="Maiti R."/>
            <person name="Kodira C.D."/>
            <person name="Neafsey D.E."/>
            <person name="Zeng Q."/>
            <person name="Hung C.-Y."/>
            <person name="McMahan C."/>
            <person name="Muszewska A."/>
            <person name="Grynberg M."/>
            <person name="Mandel M.A."/>
            <person name="Kellner E.M."/>
            <person name="Barker B.M."/>
            <person name="Galgiani J.N."/>
            <person name="Orbach M.J."/>
            <person name="Kirkland T.N."/>
            <person name="Cole G.T."/>
            <person name="Henn M.R."/>
            <person name="Birren B.W."/>
            <person name="Taylor J.W."/>
        </authorList>
    </citation>
    <scope>NUCLEOTIDE SEQUENCE [LARGE SCALE GENOMIC DNA]</scope>
    <source>
        <strain evidence="4">RMSCC 3488</strain>
    </source>
</reference>
<dbReference type="SMART" id="SM00694">
    <property type="entry name" value="DysFC"/>
    <property type="match status" value="1"/>
</dbReference>
<reference evidence="3 4" key="1">
    <citation type="submission" date="2007-06" db="EMBL/GenBank/DDBJ databases">
        <title>The Genome Sequence of Coccidioides posadasii RMSCC_3488.</title>
        <authorList>
            <consortium name="Coccidioides Genome Resources Consortium"/>
            <consortium name="The Broad Institute Genome Sequencing Platform"/>
            <person name="Henn M.R."/>
            <person name="Sykes S."/>
            <person name="Young S."/>
            <person name="Jaffe D."/>
            <person name="Berlin A."/>
            <person name="Alvarez P."/>
            <person name="Butler J."/>
            <person name="Gnerre S."/>
            <person name="Grabherr M."/>
            <person name="Mauceli E."/>
            <person name="Brockman W."/>
            <person name="Kodira C."/>
            <person name="Alvarado L."/>
            <person name="Zeng Q."/>
            <person name="Crawford M."/>
            <person name="Antoine C."/>
            <person name="Devon K."/>
            <person name="Galgiani J."/>
            <person name="Orsborn K."/>
            <person name="Lewis M.L."/>
            <person name="Nusbaum C."/>
            <person name="Galagan J."/>
            <person name="Birren B."/>
        </authorList>
    </citation>
    <scope>NUCLEOTIDE SEQUENCE [LARGE SCALE GENOMIC DNA]</scope>
    <source>
        <strain evidence="3 4">RMSCC 3488</strain>
    </source>
</reference>
<feature type="domain" description="Peroxin/Ferlin" evidence="2">
    <location>
        <begin position="194"/>
        <end position="230"/>
    </location>
</feature>
<dbReference type="Proteomes" id="UP000054567">
    <property type="component" value="Unassembled WGS sequence"/>
</dbReference>
<dbReference type="EMBL" id="DS268109">
    <property type="protein sequence ID" value="KMM64495.1"/>
    <property type="molecule type" value="Genomic_DNA"/>
</dbReference>
<evidence type="ECO:0000313" key="4">
    <source>
        <dbReference type="Proteomes" id="UP000054567"/>
    </source>
</evidence>
<dbReference type="OrthoDB" id="72441at2759"/>
<gene>
    <name evidence="3" type="ORF">CPAG_00847</name>
</gene>
<dbReference type="GO" id="GO:0016020">
    <property type="term" value="C:membrane"/>
    <property type="evidence" value="ECO:0007669"/>
    <property type="project" value="InterPro"/>
</dbReference>
<feature type="compositionally biased region" description="Polar residues" evidence="1">
    <location>
        <begin position="67"/>
        <end position="94"/>
    </location>
</feature>
<accession>A0A0J6F5B5</accession>
<feature type="region of interest" description="Disordered" evidence="1">
    <location>
        <begin position="61"/>
        <end position="94"/>
    </location>
</feature>
<evidence type="ECO:0000259" key="2">
    <source>
        <dbReference type="SMART" id="SM00694"/>
    </source>
</evidence>
<organism evidence="3 4">
    <name type="scientific">Coccidioides posadasii RMSCC 3488</name>
    <dbReference type="NCBI Taxonomy" id="454284"/>
    <lineage>
        <taxon>Eukaryota</taxon>
        <taxon>Fungi</taxon>
        <taxon>Dikarya</taxon>
        <taxon>Ascomycota</taxon>
        <taxon>Pezizomycotina</taxon>
        <taxon>Eurotiomycetes</taxon>
        <taxon>Eurotiomycetidae</taxon>
        <taxon>Onygenales</taxon>
        <taxon>Onygenaceae</taxon>
        <taxon>Coccidioides</taxon>
    </lineage>
</organism>
<dbReference type="InterPro" id="IPR006614">
    <property type="entry name" value="Peroxin/Ferlin"/>
</dbReference>
<dbReference type="PANTHER" id="PTHR23250:SF1">
    <property type="entry name" value="TECTONIN BETA-PROPELLER REPEAT-CONTAINING PROTEIN 1"/>
    <property type="match status" value="1"/>
</dbReference>
<dbReference type="AlphaFoldDB" id="A0A0J6F5B5"/>
<dbReference type="PANTHER" id="PTHR23250">
    <property type="entry name" value="DYSFERLIN-RELATED"/>
    <property type="match status" value="1"/>
</dbReference>